<evidence type="ECO:0000256" key="7">
    <source>
        <dbReference type="ARBA" id="ARBA00023136"/>
    </source>
</evidence>
<dbReference type="AlphaFoldDB" id="A0A9W3JI00"/>
<feature type="transmembrane region" description="Helical" evidence="8">
    <location>
        <begin position="290"/>
        <end position="315"/>
    </location>
</feature>
<protein>
    <submittedName>
        <fullName evidence="10">Arginine permease</fullName>
    </submittedName>
</protein>
<dbReference type="Gene3D" id="1.20.1740.10">
    <property type="entry name" value="Amino acid/polyamine transporter I"/>
    <property type="match status" value="1"/>
</dbReference>
<evidence type="ECO:0000256" key="6">
    <source>
        <dbReference type="ARBA" id="ARBA00022989"/>
    </source>
</evidence>
<evidence type="ECO:0000256" key="5">
    <source>
        <dbReference type="ARBA" id="ARBA00022970"/>
    </source>
</evidence>
<keyword evidence="6 8" id="KW-1133">Transmembrane helix</keyword>
<feature type="transmembrane region" description="Helical" evidence="8">
    <location>
        <begin position="85"/>
        <end position="106"/>
    </location>
</feature>
<keyword evidence="7 8" id="KW-0472">Membrane</keyword>
<dbReference type="KEGG" id="btn:BTF1_00935"/>
<dbReference type="Pfam" id="PF00324">
    <property type="entry name" value="AA_permease"/>
    <property type="match status" value="1"/>
</dbReference>
<evidence type="ECO:0000256" key="1">
    <source>
        <dbReference type="ARBA" id="ARBA00004651"/>
    </source>
</evidence>
<dbReference type="FunFam" id="1.20.1740.10:FF:000001">
    <property type="entry name" value="Amino acid permease"/>
    <property type="match status" value="1"/>
</dbReference>
<feature type="transmembrane region" description="Helical" evidence="8">
    <location>
        <begin position="245"/>
        <end position="265"/>
    </location>
</feature>
<feature type="transmembrane region" description="Helical" evidence="8">
    <location>
        <begin position="45"/>
        <end position="65"/>
    </location>
</feature>
<evidence type="ECO:0000259" key="9">
    <source>
        <dbReference type="Pfam" id="PF00324"/>
    </source>
</evidence>
<keyword evidence="5" id="KW-0029">Amino-acid transport</keyword>
<dbReference type="EMBL" id="CP003763">
    <property type="protein sequence ID" value="AFQ24412.1"/>
    <property type="molecule type" value="Genomic_DNA"/>
</dbReference>
<comment type="subcellular location">
    <subcellularLocation>
        <location evidence="1">Cell membrane</location>
        <topology evidence="1">Multi-pass membrane protein</topology>
    </subcellularLocation>
</comment>
<feature type="transmembrane region" description="Helical" evidence="8">
    <location>
        <begin position="434"/>
        <end position="454"/>
    </location>
</feature>
<gene>
    <name evidence="10" type="ORF">BTF1_00935</name>
</gene>
<keyword evidence="2" id="KW-0813">Transport</keyword>
<dbReference type="Proteomes" id="UP000005257">
    <property type="component" value="Chromosome"/>
</dbReference>
<dbReference type="PROSITE" id="PS00218">
    <property type="entry name" value="AMINO_ACID_PERMEASE_1"/>
    <property type="match status" value="1"/>
</dbReference>
<dbReference type="PANTHER" id="PTHR43495">
    <property type="entry name" value="GABA PERMEASE"/>
    <property type="match status" value="1"/>
</dbReference>
<dbReference type="InterPro" id="IPR004840">
    <property type="entry name" value="Amino_acid_permease_CS"/>
</dbReference>
<dbReference type="GO" id="GO:0055085">
    <property type="term" value="P:transmembrane transport"/>
    <property type="evidence" value="ECO:0007669"/>
    <property type="project" value="InterPro"/>
</dbReference>
<feature type="domain" description="Amino acid permease/ SLC12A" evidence="9">
    <location>
        <begin position="17"/>
        <end position="461"/>
    </location>
</feature>
<feature type="transmembrane region" description="Helical" evidence="8">
    <location>
        <begin position="406"/>
        <end position="428"/>
    </location>
</feature>
<feature type="transmembrane region" description="Helical" evidence="8">
    <location>
        <begin position="362"/>
        <end position="385"/>
    </location>
</feature>
<evidence type="ECO:0000256" key="4">
    <source>
        <dbReference type="ARBA" id="ARBA00022692"/>
    </source>
</evidence>
<sequence length="478" mass="52750">MQQPTNEKLHRTMKSRHLFMIALGGVIGTGFFLGSGYTINQAGPGGAILSYLVGGFIMYLTMLCLGELTVAMPVSGSFQKYATKFIGPGTGFMIGWLYWLGWAVTVGLELTSIGLMMKRWFPNVDVWVWCLVFGVILYASNAISAKSYAELEFWFSSIKVITILAFVVLGGSALLGFISYDGKEAAPLFSNFVSDGGLFPNGLAAVLLTMITVNFSFQGTELIGIAAGESENPEKTIPRAIRNTVWRIMLFFILTMTILVGLISWKEAGVIESPFVVVFDKIGIPYAADIMNFVIITALLSVANSGLYAATRILWSLANEGMAPTSFKKVNKRGIPITALVVTIAVAGLSLFTSFLAEDTVYMYLLSIAGLSAVSSWIIIALSQLRFRSQYIKGGGKLEDLKYRTPLYPIVPILALITNSIVVISLAFIPEQRMALYCGIPFIIFCYIYYYYYYMSKKQQKPMKVEMDKTNETNNQTR</sequence>
<feature type="transmembrane region" description="Helical" evidence="8">
    <location>
        <begin position="157"/>
        <end position="178"/>
    </location>
</feature>
<dbReference type="InterPro" id="IPR004841">
    <property type="entry name" value="AA-permease/SLC12A_dom"/>
</dbReference>
<feature type="transmembrane region" description="Helical" evidence="8">
    <location>
        <begin position="335"/>
        <end position="356"/>
    </location>
</feature>
<dbReference type="PANTHER" id="PTHR43495:SF5">
    <property type="entry name" value="GAMMA-AMINOBUTYRIC ACID PERMEASE"/>
    <property type="match status" value="1"/>
</dbReference>
<feature type="transmembrane region" description="Helical" evidence="8">
    <location>
        <begin position="18"/>
        <end position="39"/>
    </location>
</feature>
<evidence type="ECO:0000256" key="2">
    <source>
        <dbReference type="ARBA" id="ARBA00022448"/>
    </source>
</evidence>
<evidence type="ECO:0000313" key="10">
    <source>
        <dbReference type="EMBL" id="AFQ24412.1"/>
    </source>
</evidence>
<dbReference type="GO" id="GO:0005886">
    <property type="term" value="C:plasma membrane"/>
    <property type="evidence" value="ECO:0007669"/>
    <property type="project" value="UniProtKB-SubCell"/>
</dbReference>
<evidence type="ECO:0000313" key="11">
    <source>
        <dbReference type="Proteomes" id="UP000005257"/>
    </source>
</evidence>
<accession>A0A9W3JI00</accession>
<keyword evidence="3" id="KW-1003">Cell membrane</keyword>
<dbReference type="PIRSF" id="PIRSF006060">
    <property type="entry name" value="AA_transporter"/>
    <property type="match status" value="1"/>
</dbReference>
<name>A0A9W3JI00_BACTU</name>
<dbReference type="GO" id="GO:0006865">
    <property type="term" value="P:amino acid transport"/>
    <property type="evidence" value="ECO:0007669"/>
    <property type="project" value="UniProtKB-KW"/>
</dbReference>
<evidence type="ECO:0000256" key="3">
    <source>
        <dbReference type="ARBA" id="ARBA00022475"/>
    </source>
</evidence>
<organism evidence="10 11">
    <name type="scientific">Bacillus thuringiensis HD-789</name>
    <dbReference type="NCBI Taxonomy" id="1217737"/>
    <lineage>
        <taxon>Bacteria</taxon>
        <taxon>Bacillati</taxon>
        <taxon>Bacillota</taxon>
        <taxon>Bacilli</taxon>
        <taxon>Bacillales</taxon>
        <taxon>Bacillaceae</taxon>
        <taxon>Bacillus</taxon>
        <taxon>Bacillus cereus group</taxon>
    </lineage>
</organism>
<reference evidence="10 11" key="1">
    <citation type="journal article" date="2013" name="Genome Announc.">
        <title>Complete Genome Sequence of Bacillus thuringiensis Serovar Israelensis Strain HD-789.</title>
        <authorList>
            <person name="Doggett N.A."/>
            <person name="Stubben C.J."/>
            <person name="Chertkov O."/>
            <person name="Bruce D.C."/>
            <person name="Detter J.C."/>
            <person name="Johnson S.L."/>
            <person name="Han C.S."/>
        </authorList>
    </citation>
    <scope>NUCLEOTIDE SEQUENCE [LARGE SCALE GENOMIC DNA]</scope>
    <source>
        <strain evidence="10 11">HD-789</strain>
    </source>
</reference>
<evidence type="ECO:0000256" key="8">
    <source>
        <dbReference type="SAM" id="Phobius"/>
    </source>
</evidence>
<keyword evidence="4 8" id="KW-0812">Transmembrane</keyword>
<dbReference type="RefSeq" id="WP_001187094.1">
    <property type="nucleotide sequence ID" value="NC_018508.1"/>
</dbReference>
<feature type="transmembrane region" description="Helical" evidence="8">
    <location>
        <begin position="198"/>
        <end position="217"/>
    </location>
</feature>
<proteinExistence type="predicted"/>
<feature type="transmembrane region" description="Helical" evidence="8">
    <location>
        <begin position="126"/>
        <end position="145"/>
    </location>
</feature>